<evidence type="ECO:0000256" key="1">
    <source>
        <dbReference type="ARBA" id="ARBA00009893"/>
    </source>
</evidence>
<protein>
    <submittedName>
        <fullName evidence="3">Aerobactin siderophore biosynthesis protein iucB</fullName>
    </submittedName>
</protein>
<dbReference type="EMBL" id="DS268119">
    <property type="protein sequence ID" value="KMU74987.1"/>
    <property type="molecule type" value="Genomic_DNA"/>
</dbReference>
<dbReference type="AlphaFoldDB" id="A0A0J8TMP6"/>
<organism evidence="3 4">
    <name type="scientific">Coccidioides immitis RMSCC 3703</name>
    <dbReference type="NCBI Taxonomy" id="454286"/>
    <lineage>
        <taxon>Eukaryota</taxon>
        <taxon>Fungi</taxon>
        <taxon>Dikarya</taxon>
        <taxon>Ascomycota</taxon>
        <taxon>Pezizomycotina</taxon>
        <taxon>Eurotiomycetes</taxon>
        <taxon>Eurotiomycetidae</taxon>
        <taxon>Onygenales</taxon>
        <taxon>Onygenaceae</taxon>
        <taxon>Coccidioides</taxon>
    </lineage>
</organism>
<comment type="similarity">
    <text evidence="1">Belongs to the lysine N-acyltransferase MbtK family.</text>
</comment>
<dbReference type="Proteomes" id="UP000054559">
    <property type="component" value="Unassembled WGS sequence"/>
</dbReference>
<dbReference type="STRING" id="454286.A0A0J8TMP6"/>
<feature type="domain" description="Acyltransferase MbtK/IucB-like conserved" evidence="2">
    <location>
        <begin position="254"/>
        <end position="303"/>
    </location>
</feature>
<dbReference type="PANTHER" id="PTHR31438:SF7">
    <property type="entry name" value="ACYLTRANSFERASE MBTK_IUCB-LIKE CONSERVED DOMAIN-CONTAINING PROTEIN"/>
    <property type="match status" value="1"/>
</dbReference>
<dbReference type="Pfam" id="PF13523">
    <property type="entry name" value="Acetyltransf_8"/>
    <property type="match status" value="1"/>
</dbReference>
<evidence type="ECO:0000259" key="2">
    <source>
        <dbReference type="SMART" id="SM01006"/>
    </source>
</evidence>
<dbReference type="OrthoDB" id="4250781at2759"/>
<dbReference type="InterPro" id="IPR016181">
    <property type="entry name" value="Acyl_CoA_acyltransferase"/>
</dbReference>
<dbReference type="SUPFAM" id="SSF55729">
    <property type="entry name" value="Acyl-CoA N-acyltransferases (Nat)"/>
    <property type="match status" value="1"/>
</dbReference>
<dbReference type="GO" id="GO:0019290">
    <property type="term" value="P:siderophore biosynthetic process"/>
    <property type="evidence" value="ECO:0007669"/>
    <property type="project" value="InterPro"/>
</dbReference>
<dbReference type="GO" id="GO:0016410">
    <property type="term" value="F:N-acyltransferase activity"/>
    <property type="evidence" value="ECO:0007669"/>
    <property type="project" value="TreeGrafter"/>
</dbReference>
<accession>A0A0J8TMP6</accession>
<reference evidence="4" key="1">
    <citation type="journal article" date="2010" name="Genome Res.">
        <title>Population genomic sequencing of Coccidioides fungi reveals recent hybridization and transposon control.</title>
        <authorList>
            <person name="Neafsey D.E."/>
            <person name="Barker B.M."/>
            <person name="Sharpton T.J."/>
            <person name="Stajich J.E."/>
            <person name="Park D.J."/>
            <person name="Whiston E."/>
            <person name="Hung C.-Y."/>
            <person name="McMahan C."/>
            <person name="White J."/>
            <person name="Sykes S."/>
            <person name="Heiman D."/>
            <person name="Young S."/>
            <person name="Zeng Q."/>
            <person name="Abouelleil A."/>
            <person name="Aftuck L."/>
            <person name="Bessette D."/>
            <person name="Brown A."/>
            <person name="FitzGerald M."/>
            <person name="Lui A."/>
            <person name="Macdonald J.P."/>
            <person name="Priest M."/>
            <person name="Orbach M.J."/>
            <person name="Galgiani J.N."/>
            <person name="Kirkland T.N."/>
            <person name="Cole G.T."/>
            <person name="Birren B.W."/>
            <person name="Henn M.R."/>
            <person name="Taylor J.W."/>
            <person name="Rounsley S.D."/>
        </authorList>
    </citation>
    <scope>NUCLEOTIDE SEQUENCE [LARGE SCALE GENOMIC DNA]</scope>
    <source>
        <strain evidence="4">RMSCC 3703</strain>
    </source>
</reference>
<evidence type="ECO:0000313" key="3">
    <source>
        <dbReference type="EMBL" id="KMU74987.1"/>
    </source>
</evidence>
<name>A0A0J8TMP6_COCIT</name>
<dbReference type="InterPro" id="IPR019432">
    <property type="entry name" value="Acyltransferase_MbtK/IucB-like"/>
</dbReference>
<dbReference type="PANTHER" id="PTHR31438">
    <property type="entry name" value="LYSINE N-ACYLTRANSFERASE C17G9.06C-RELATED"/>
    <property type="match status" value="1"/>
</dbReference>
<gene>
    <name evidence="3" type="ORF">CISG_00916</name>
</gene>
<dbReference type="Gene3D" id="3.40.630.30">
    <property type="match status" value="1"/>
</dbReference>
<proteinExistence type="inferred from homology"/>
<sequence length="436" mass="49709">MSSHIPSDFRPCVRLPEPYNGTYELHETTPASSTVPTFNLRLSSDSDQNHLPPETLHHDTLQFTEFSRVDADSVPLENNSPWARAKRSPSAVIQWEGSVAPTIGNIWLVMYMAITCCPDLEVFRLKFSGEQALELVQQLKSVGLAIEHPPPSAPPGKPIPVSHDHKDFVVISRSAFWQGAGSPFGARPFWVVGSGKGSLAGSSYPIRPLDYTMTTKFPDARVYARHPIRPAKPIPGSTIYARYIPHLRETFSMVALDWKNEEHVNYFHVWQNDPRVAQSWNETGTLEQHREYLRKMHEDEHQFAVLGKFDDNYFAYFEIYWAKEDHVGAYYDAGDYDRGRHFLVGDSRFRGPHRVKAWHTSLTHYMFLDEPRTTLVVGEPRATGTKVLGYDQANGYYIDKWIDLPHKRAALIKCTRERFSSCVHFTTKTLVSLSGD</sequence>
<dbReference type="SMART" id="SM01006">
    <property type="entry name" value="AlcB"/>
    <property type="match status" value="1"/>
</dbReference>
<evidence type="ECO:0000313" key="4">
    <source>
        <dbReference type="Proteomes" id="UP000054559"/>
    </source>
</evidence>